<accession>A0A0G4HK55</accession>
<dbReference type="CDD" id="cd01860">
    <property type="entry name" value="Rab5_related"/>
    <property type="match status" value="1"/>
</dbReference>
<proteinExistence type="predicted"/>
<dbReference type="PRINTS" id="PR00449">
    <property type="entry name" value="RASTRNSFRMNG"/>
</dbReference>
<name>A0A0G4HK55_9ALVE</name>
<sequence>MSDSSVARTFHFKLVLLGDASVGKSCLVCRFAKEEFYEFQEPTIGAAFMTQSVNLGDCITKFEIWDTAGQERYRSLAPMYYRGASAAVVVYDITNKESFEGAKSWVSELQSLHPSDVVIALAGNKEDLDGQRMVERETAEAYAQESGVLFLETSAKTGNNVKELFVEIARRLPKKNGKSGQGESSFQVGDKPLEGSQWCCAP</sequence>
<dbReference type="SUPFAM" id="SSF52540">
    <property type="entry name" value="P-loop containing nucleoside triphosphate hydrolases"/>
    <property type="match status" value="1"/>
</dbReference>
<dbReference type="SMART" id="SM00175">
    <property type="entry name" value="RAB"/>
    <property type="match status" value="1"/>
</dbReference>
<dbReference type="InterPro" id="IPR001806">
    <property type="entry name" value="Small_GTPase"/>
</dbReference>
<protein>
    <submittedName>
        <fullName evidence="2">Uncharacterized protein</fullName>
    </submittedName>
</protein>
<gene>
    <name evidence="2" type="ORF">Cvel_28361</name>
</gene>
<dbReference type="NCBIfam" id="TIGR00231">
    <property type="entry name" value="small_GTP"/>
    <property type="match status" value="1"/>
</dbReference>
<keyword evidence="1" id="KW-0547">Nucleotide-binding</keyword>
<dbReference type="EMBL" id="CDMZ01002933">
    <property type="protein sequence ID" value="CEM44444.1"/>
    <property type="molecule type" value="Genomic_DNA"/>
</dbReference>
<dbReference type="GO" id="GO:0005525">
    <property type="term" value="F:GTP binding"/>
    <property type="evidence" value="ECO:0007669"/>
    <property type="project" value="InterPro"/>
</dbReference>
<dbReference type="PhylomeDB" id="A0A0G4HK55"/>
<dbReference type="InterPro" id="IPR005225">
    <property type="entry name" value="Small_GTP-bd"/>
</dbReference>
<evidence type="ECO:0000256" key="1">
    <source>
        <dbReference type="ARBA" id="ARBA00022741"/>
    </source>
</evidence>
<dbReference type="VEuPathDB" id="CryptoDB:Cvel_28361"/>
<dbReference type="Pfam" id="PF00071">
    <property type="entry name" value="Ras"/>
    <property type="match status" value="1"/>
</dbReference>
<dbReference type="SMART" id="SM00173">
    <property type="entry name" value="RAS"/>
    <property type="match status" value="1"/>
</dbReference>
<dbReference type="PROSITE" id="PS51420">
    <property type="entry name" value="RHO"/>
    <property type="match status" value="1"/>
</dbReference>
<dbReference type="PROSITE" id="PS51419">
    <property type="entry name" value="RAB"/>
    <property type="match status" value="1"/>
</dbReference>
<evidence type="ECO:0000313" key="2">
    <source>
        <dbReference type="EMBL" id="CEM44444.1"/>
    </source>
</evidence>
<dbReference type="Gene3D" id="3.40.50.300">
    <property type="entry name" value="P-loop containing nucleotide triphosphate hydrolases"/>
    <property type="match status" value="1"/>
</dbReference>
<dbReference type="GO" id="GO:0003924">
    <property type="term" value="F:GTPase activity"/>
    <property type="evidence" value="ECO:0007669"/>
    <property type="project" value="InterPro"/>
</dbReference>
<dbReference type="PANTHER" id="PTHR47978">
    <property type="match status" value="1"/>
</dbReference>
<dbReference type="AlphaFoldDB" id="A0A0G4HK55"/>
<reference evidence="2" key="1">
    <citation type="submission" date="2014-11" db="EMBL/GenBank/DDBJ databases">
        <authorList>
            <person name="Otto D Thomas"/>
            <person name="Naeem Raeece"/>
        </authorList>
    </citation>
    <scope>NUCLEOTIDE SEQUENCE</scope>
</reference>
<dbReference type="InterPro" id="IPR027417">
    <property type="entry name" value="P-loop_NTPase"/>
</dbReference>
<dbReference type="FunFam" id="3.40.50.300:FF:000823">
    <property type="entry name" value="Small GTPase RAB, putative"/>
    <property type="match status" value="1"/>
</dbReference>
<dbReference type="SMART" id="SM00174">
    <property type="entry name" value="RHO"/>
    <property type="match status" value="1"/>
</dbReference>
<dbReference type="SMART" id="SM00176">
    <property type="entry name" value="RAN"/>
    <property type="match status" value="1"/>
</dbReference>
<dbReference type="PROSITE" id="PS51421">
    <property type="entry name" value="RAS"/>
    <property type="match status" value="1"/>
</dbReference>
<organism evidence="2">
    <name type="scientific">Chromera velia CCMP2878</name>
    <dbReference type="NCBI Taxonomy" id="1169474"/>
    <lineage>
        <taxon>Eukaryota</taxon>
        <taxon>Sar</taxon>
        <taxon>Alveolata</taxon>
        <taxon>Colpodellida</taxon>
        <taxon>Chromeraceae</taxon>
        <taxon>Chromera</taxon>
    </lineage>
</organism>